<protein>
    <submittedName>
        <fullName evidence="3">Oxidoreductase molybdopterin binding protein</fullName>
    </submittedName>
</protein>
<dbReference type="InterPro" id="IPR036374">
    <property type="entry name" value="OxRdtase_Mopterin-bd_sf"/>
</dbReference>
<dbReference type="eggNOG" id="COG3915">
    <property type="taxonomic scope" value="Bacteria"/>
</dbReference>
<dbReference type="Gene3D" id="3.90.420.10">
    <property type="entry name" value="Oxidoreductase, molybdopterin-binding domain"/>
    <property type="match status" value="1"/>
</dbReference>
<dbReference type="AlphaFoldDB" id="N9VGB0"/>
<dbReference type="InterPro" id="IPR000572">
    <property type="entry name" value="OxRdtase_Mopterin-bd_dom"/>
</dbReference>
<feature type="chain" id="PRO_5004155465" evidence="1">
    <location>
        <begin position="19"/>
        <end position="162"/>
    </location>
</feature>
<dbReference type="EMBL" id="APVG01000076">
    <property type="protein sequence ID" value="ENY70441.1"/>
    <property type="molecule type" value="Genomic_DNA"/>
</dbReference>
<evidence type="ECO:0000256" key="1">
    <source>
        <dbReference type="SAM" id="SignalP"/>
    </source>
</evidence>
<evidence type="ECO:0000259" key="2">
    <source>
        <dbReference type="Pfam" id="PF00174"/>
    </source>
</evidence>
<dbReference type="Pfam" id="PF00174">
    <property type="entry name" value="Oxidored_molyb"/>
    <property type="match status" value="1"/>
</dbReference>
<dbReference type="Proteomes" id="UP000023775">
    <property type="component" value="Unassembled WGS sequence"/>
</dbReference>
<dbReference type="PATRIC" id="fig|1268237.3.peg.3586"/>
<proteinExistence type="predicted"/>
<feature type="signal peptide" evidence="1">
    <location>
        <begin position="1"/>
        <end position="18"/>
    </location>
</feature>
<sequence length="162" mass="17753">MKVLSLCLTLMLSLPTLALEAPTGKPILAIEGKITQTNAGEKALLDAAMLDALPDSEIVTQTPWFDTARTFKGPTLKALLALVGAKGQSLKITALNDYSVVIPVEDAALYGVILARTMDGKPLQVRDKGPLFMMYPYDQVTKLRSKLYYDRAIWQIATIRVE</sequence>
<feature type="domain" description="Oxidoreductase molybdopterin-binding" evidence="2">
    <location>
        <begin position="68"/>
        <end position="136"/>
    </location>
</feature>
<name>N9VGB0_9GAMM</name>
<reference evidence="3 4" key="1">
    <citation type="journal article" date="2013" name="Genome Announc.">
        <title>Draft Genome Sequence of the Aeromonas diversa Type Strain.</title>
        <authorList>
            <person name="Farfan M."/>
            <person name="Spataro N."/>
            <person name="Sanglas A."/>
            <person name="Albarral V."/>
            <person name="Loren J.G."/>
            <person name="Bosch E."/>
            <person name="Fuste M.C."/>
        </authorList>
    </citation>
    <scope>NUCLEOTIDE SEQUENCE [LARGE SCALE GENOMIC DNA]</scope>
    <source>
        <strain evidence="3 4">2478-85</strain>
    </source>
</reference>
<comment type="caution">
    <text evidence="3">The sequence shown here is derived from an EMBL/GenBank/DDBJ whole genome shotgun (WGS) entry which is preliminary data.</text>
</comment>
<evidence type="ECO:0000313" key="4">
    <source>
        <dbReference type="Proteomes" id="UP000023775"/>
    </source>
</evidence>
<dbReference type="SUPFAM" id="SSF56524">
    <property type="entry name" value="Oxidoreductase molybdopterin-binding domain"/>
    <property type="match status" value="1"/>
</dbReference>
<keyword evidence="1" id="KW-0732">Signal</keyword>
<dbReference type="RefSeq" id="WP_005362340.1">
    <property type="nucleotide sequence ID" value="NZ_APVG01000076.1"/>
</dbReference>
<organism evidence="3 4">
    <name type="scientific">Aeromonas diversa CDC 2478-85</name>
    <dbReference type="NCBI Taxonomy" id="1268237"/>
    <lineage>
        <taxon>Bacteria</taxon>
        <taxon>Pseudomonadati</taxon>
        <taxon>Pseudomonadota</taxon>
        <taxon>Gammaproteobacteria</taxon>
        <taxon>Aeromonadales</taxon>
        <taxon>Aeromonadaceae</taxon>
        <taxon>Aeromonas</taxon>
    </lineage>
</organism>
<accession>N9VGB0</accession>
<keyword evidence="4" id="KW-1185">Reference proteome</keyword>
<evidence type="ECO:0000313" key="3">
    <source>
        <dbReference type="EMBL" id="ENY70441.1"/>
    </source>
</evidence>
<gene>
    <name evidence="3" type="ORF">G114_18296</name>
</gene>